<dbReference type="Proteomes" id="UP000613974">
    <property type="component" value="Unassembled WGS sequence"/>
</dbReference>
<feature type="region of interest" description="Disordered" evidence="1">
    <location>
        <begin position="70"/>
        <end position="102"/>
    </location>
</feature>
<gene>
    <name evidence="4" type="ORF">Snoj_08030</name>
</gene>
<sequence>MTYAPPYPHPHSPVRRWWQHPALIIVALVVLPPAGIALAWVSRWNQAQKIIATVLAGLWFLAPFLGDPPKKTQADAKPAPQAAAAANIPAATTAPSQSAPPSYVGKVLKDAKAVAHAAGYDATSHDASPDNAGQWDDDNWKVCFQTQADHPVGKMPTLDFGVVRNEAPCPAKDGDPLPYPKMPKVVTLTFSKASETLKPIGLKAIEPQSAYTDVTLPATVDDWTVCFQDPAEGKEFKAPKTETARLTVAAPGTACPTAEHTKLHPDPVVPKDSDDSGNSSSGGSSSGGTGGSVYYKNCTAVRAAGADPIRRNDPGYGRHLDRDGDGVGCE</sequence>
<dbReference type="RefSeq" id="WP_373297449.1">
    <property type="nucleotide sequence ID" value="NZ_BMRL01000007.1"/>
</dbReference>
<dbReference type="EMBL" id="BNEC01000003">
    <property type="protein sequence ID" value="GHI66885.1"/>
    <property type="molecule type" value="Genomic_DNA"/>
</dbReference>
<dbReference type="InterPro" id="IPR005543">
    <property type="entry name" value="PASTA_dom"/>
</dbReference>
<proteinExistence type="predicted"/>
<comment type="caution">
    <text evidence="4">The sequence shown here is derived from an EMBL/GenBank/DDBJ whole genome shotgun (WGS) entry which is preliminary data.</text>
</comment>
<feature type="region of interest" description="Disordered" evidence="1">
    <location>
        <begin position="305"/>
        <end position="330"/>
    </location>
</feature>
<dbReference type="Pfam" id="PF05901">
    <property type="entry name" value="Excalibur"/>
    <property type="match status" value="1"/>
</dbReference>
<dbReference type="Gene3D" id="3.30.10.20">
    <property type="match status" value="1"/>
</dbReference>
<evidence type="ECO:0000256" key="1">
    <source>
        <dbReference type="SAM" id="MobiDB-lite"/>
    </source>
</evidence>
<organism evidence="4 5">
    <name type="scientific">Streptomyces nojiriensis</name>
    <dbReference type="NCBI Taxonomy" id="66374"/>
    <lineage>
        <taxon>Bacteria</taxon>
        <taxon>Bacillati</taxon>
        <taxon>Actinomycetota</taxon>
        <taxon>Actinomycetes</taxon>
        <taxon>Kitasatosporales</taxon>
        <taxon>Streptomycetaceae</taxon>
        <taxon>Streptomyces</taxon>
    </lineage>
</organism>
<protein>
    <recommendedName>
        <fullName evidence="3">Excalibur calcium-binding domain-containing protein</fullName>
    </recommendedName>
</protein>
<evidence type="ECO:0000313" key="5">
    <source>
        <dbReference type="Proteomes" id="UP000613974"/>
    </source>
</evidence>
<feature type="transmembrane region" description="Helical" evidence="2">
    <location>
        <begin position="20"/>
        <end position="41"/>
    </location>
</feature>
<name>A0ABQ3SG72_9ACTN</name>
<feature type="region of interest" description="Disordered" evidence="1">
    <location>
        <begin position="256"/>
        <end position="292"/>
    </location>
</feature>
<keyword evidence="2" id="KW-0472">Membrane</keyword>
<feature type="compositionally biased region" description="Basic and acidic residues" evidence="1">
    <location>
        <begin position="259"/>
        <end position="274"/>
    </location>
</feature>
<feature type="transmembrane region" description="Helical" evidence="2">
    <location>
        <begin position="50"/>
        <end position="66"/>
    </location>
</feature>
<accession>A0ABQ3SG72</accession>
<feature type="domain" description="Excalibur calcium-binding" evidence="3">
    <location>
        <begin position="294"/>
        <end position="330"/>
    </location>
</feature>
<evidence type="ECO:0000259" key="3">
    <source>
        <dbReference type="SMART" id="SM00894"/>
    </source>
</evidence>
<feature type="compositionally biased region" description="Basic and acidic residues" evidence="1">
    <location>
        <begin position="308"/>
        <end position="330"/>
    </location>
</feature>
<evidence type="ECO:0000256" key="2">
    <source>
        <dbReference type="SAM" id="Phobius"/>
    </source>
</evidence>
<dbReference type="CDD" id="cd06577">
    <property type="entry name" value="PASTA_pknB"/>
    <property type="match status" value="1"/>
</dbReference>
<keyword evidence="5" id="KW-1185">Reference proteome</keyword>
<dbReference type="GeneID" id="300357289"/>
<keyword evidence="2" id="KW-0812">Transmembrane</keyword>
<evidence type="ECO:0000313" key="4">
    <source>
        <dbReference type="EMBL" id="GHI66885.1"/>
    </source>
</evidence>
<reference evidence="5" key="1">
    <citation type="submission" date="2023-07" db="EMBL/GenBank/DDBJ databases">
        <title>Whole genome shotgun sequence of Streptomyces nojiriensis NBRC 13794.</title>
        <authorList>
            <person name="Komaki H."/>
            <person name="Tamura T."/>
        </authorList>
    </citation>
    <scope>NUCLEOTIDE SEQUENCE [LARGE SCALE GENOMIC DNA]</scope>
    <source>
        <strain evidence="5">NBRC 13794</strain>
    </source>
</reference>
<keyword evidence="2" id="KW-1133">Transmembrane helix</keyword>
<dbReference type="SMART" id="SM00894">
    <property type="entry name" value="Excalibur"/>
    <property type="match status" value="1"/>
</dbReference>
<feature type="compositionally biased region" description="Low complexity" evidence="1">
    <location>
        <begin position="75"/>
        <end position="102"/>
    </location>
</feature>
<dbReference type="InterPro" id="IPR008613">
    <property type="entry name" value="Excalibur_Ca-bd_domain"/>
</dbReference>